<dbReference type="GO" id="GO:0016020">
    <property type="term" value="C:membrane"/>
    <property type="evidence" value="ECO:0007669"/>
    <property type="project" value="UniProtKB-UniRule"/>
</dbReference>
<feature type="domain" description="OmpA-like" evidence="4">
    <location>
        <begin position="170"/>
        <end position="295"/>
    </location>
</feature>
<keyword evidence="2" id="KW-0175">Coiled coil</keyword>
<dbReference type="PANTHER" id="PTHR30329">
    <property type="entry name" value="STATOR ELEMENT OF FLAGELLAR MOTOR COMPLEX"/>
    <property type="match status" value="1"/>
</dbReference>
<evidence type="ECO:0000256" key="1">
    <source>
        <dbReference type="PROSITE-ProRule" id="PRU00473"/>
    </source>
</evidence>
<dbReference type="RefSeq" id="WP_092348646.1">
    <property type="nucleotide sequence ID" value="NZ_FNQN01000007.1"/>
</dbReference>
<feature type="signal peptide" evidence="3">
    <location>
        <begin position="1"/>
        <end position="18"/>
    </location>
</feature>
<dbReference type="InterPro" id="IPR050330">
    <property type="entry name" value="Bact_OuterMem_StrucFunc"/>
</dbReference>
<dbReference type="CDD" id="cd07185">
    <property type="entry name" value="OmpA_C-like"/>
    <property type="match status" value="1"/>
</dbReference>
<dbReference type="InterPro" id="IPR036737">
    <property type="entry name" value="OmpA-like_sf"/>
</dbReference>
<dbReference type="PROSITE" id="PS51123">
    <property type="entry name" value="OMPA_2"/>
    <property type="match status" value="1"/>
</dbReference>
<accession>A0A1H4BZ69</accession>
<feature type="coiled-coil region" evidence="2">
    <location>
        <begin position="109"/>
        <end position="172"/>
    </location>
</feature>
<dbReference type="PROSITE" id="PS51257">
    <property type="entry name" value="PROKAR_LIPOPROTEIN"/>
    <property type="match status" value="1"/>
</dbReference>
<dbReference type="Gene3D" id="3.30.1330.60">
    <property type="entry name" value="OmpA-like domain"/>
    <property type="match status" value="1"/>
</dbReference>
<dbReference type="InterPro" id="IPR006665">
    <property type="entry name" value="OmpA-like"/>
</dbReference>
<feature type="chain" id="PRO_5011633453" evidence="3">
    <location>
        <begin position="19"/>
        <end position="301"/>
    </location>
</feature>
<evidence type="ECO:0000313" key="5">
    <source>
        <dbReference type="EMBL" id="SEA53495.1"/>
    </source>
</evidence>
<dbReference type="OrthoDB" id="9783110at2"/>
<feature type="coiled-coil region" evidence="2">
    <location>
        <begin position="39"/>
        <end position="80"/>
    </location>
</feature>
<dbReference type="EMBL" id="FNQN01000007">
    <property type="protein sequence ID" value="SEA53495.1"/>
    <property type="molecule type" value="Genomic_DNA"/>
</dbReference>
<keyword evidence="6" id="KW-1185">Reference proteome</keyword>
<gene>
    <name evidence="5" type="ORF">SAMN05660420_02353</name>
</gene>
<evidence type="ECO:0000313" key="6">
    <source>
        <dbReference type="Proteomes" id="UP000199409"/>
    </source>
</evidence>
<dbReference type="PANTHER" id="PTHR30329:SF21">
    <property type="entry name" value="LIPOPROTEIN YIAD-RELATED"/>
    <property type="match status" value="1"/>
</dbReference>
<evidence type="ECO:0000256" key="2">
    <source>
        <dbReference type="SAM" id="Coils"/>
    </source>
</evidence>
<keyword evidence="1" id="KW-0472">Membrane</keyword>
<proteinExistence type="predicted"/>
<dbReference type="STRING" id="37625.SAMN05660420_02353"/>
<dbReference type="SUPFAM" id="SSF103088">
    <property type="entry name" value="OmpA-like"/>
    <property type="match status" value="1"/>
</dbReference>
<keyword evidence="3" id="KW-0732">Signal</keyword>
<sequence>MKSFLLVLLLGLPLVLGACVSKNTYQQKVNETDLLTRDVTTLTVANDELRHDKQELQNDLSNLNGRLVEALQQNSKLQRDLLAAYATQERQEGDLTLHQQQIDAMHAQLTDMQQTNDQLLATIEELNRALEKEKIAREARLAKVKNTYNQLVGALEEEIKRGELTISNLEGQLSVNLLNKILFDSGKTTIKKEGLKVLQSLGDVLSKFPDKALQVAGHTDNVQISERLKERFPSNWELSTARATSVVHFLQDKVGLPGERIIAAGYGEYQPVASNDDAEGRALNRRIQILLVPFKAVAEKE</sequence>
<evidence type="ECO:0000256" key="3">
    <source>
        <dbReference type="SAM" id="SignalP"/>
    </source>
</evidence>
<organism evidence="5 6">
    <name type="scientific">Desulfuromusa kysingii</name>
    <dbReference type="NCBI Taxonomy" id="37625"/>
    <lineage>
        <taxon>Bacteria</taxon>
        <taxon>Pseudomonadati</taxon>
        <taxon>Thermodesulfobacteriota</taxon>
        <taxon>Desulfuromonadia</taxon>
        <taxon>Desulfuromonadales</taxon>
        <taxon>Geopsychrobacteraceae</taxon>
        <taxon>Desulfuromusa</taxon>
    </lineage>
</organism>
<reference evidence="5 6" key="1">
    <citation type="submission" date="2016-10" db="EMBL/GenBank/DDBJ databases">
        <authorList>
            <person name="de Groot N.N."/>
        </authorList>
    </citation>
    <scope>NUCLEOTIDE SEQUENCE [LARGE SCALE GENOMIC DNA]</scope>
    <source>
        <strain evidence="5 6">DSM 7343</strain>
    </source>
</reference>
<dbReference type="Proteomes" id="UP000199409">
    <property type="component" value="Unassembled WGS sequence"/>
</dbReference>
<dbReference type="AlphaFoldDB" id="A0A1H4BZ69"/>
<dbReference type="Pfam" id="PF00691">
    <property type="entry name" value="OmpA"/>
    <property type="match status" value="1"/>
</dbReference>
<name>A0A1H4BZ69_9BACT</name>
<evidence type="ECO:0000259" key="4">
    <source>
        <dbReference type="PROSITE" id="PS51123"/>
    </source>
</evidence>
<protein>
    <submittedName>
        <fullName evidence="5">Chemotaxis protein MotB</fullName>
    </submittedName>
</protein>